<dbReference type="PROSITE" id="PS00018">
    <property type="entry name" value="EF_HAND_1"/>
    <property type="match status" value="1"/>
</dbReference>
<proteinExistence type="inferred from homology"/>
<reference evidence="6" key="1">
    <citation type="submission" date="2020-10" db="EMBL/GenBank/DDBJ databases">
        <authorList>
            <person name="Palmer J.M."/>
        </authorList>
    </citation>
    <scope>NUCLEOTIDE SEQUENCE</scope>
    <source>
        <strain evidence="6">UCD 2041</strain>
    </source>
</reference>
<dbReference type="RefSeq" id="XP_041138044.1">
    <property type="nucleotide sequence ID" value="XM_041279830.1"/>
</dbReference>
<evidence type="ECO:0000313" key="6">
    <source>
        <dbReference type="EMBL" id="QOU21551.1"/>
    </source>
</evidence>
<accession>A0A871RGG1</accession>
<comment type="similarity">
    <text evidence="3">Belongs to the INP1 family.</text>
</comment>
<name>A0A871RGG1_DEKBR</name>
<evidence type="ECO:0000256" key="3">
    <source>
        <dbReference type="ARBA" id="ARBA00010707"/>
    </source>
</evidence>
<dbReference type="Pfam" id="PF12634">
    <property type="entry name" value="Inp1"/>
    <property type="match status" value="1"/>
</dbReference>
<keyword evidence="5" id="KW-0472">Membrane</keyword>
<dbReference type="InterPro" id="IPR018247">
    <property type="entry name" value="EF_Hand_1_Ca_BS"/>
</dbReference>
<evidence type="ECO:0000256" key="5">
    <source>
        <dbReference type="ARBA" id="ARBA00023136"/>
    </source>
</evidence>
<comment type="subcellular location">
    <subcellularLocation>
        <location evidence="2">Peroxisome membrane</location>
        <topology evidence="2">Peripheral membrane protein</topology>
    </subcellularLocation>
</comment>
<dbReference type="GO" id="GO:0045033">
    <property type="term" value="P:peroxisome inheritance"/>
    <property type="evidence" value="ECO:0007669"/>
    <property type="project" value="InterPro"/>
</dbReference>
<dbReference type="InterPro" id="IPR024758">
    <property type="entry name" value="Inp1"/>
</dbReference>
<evidence type="ECO:0000256" key="2">
    <source>
        <dbReference type="ARBA" id="ARBA00004421"/>
    </source>
</evidence>
<dbReference type="GeneID" id="64573200"/>
<dbReference type="EMBL" id="CP063136">
    <property type="protein sequence ID" value="QOU21551.1"/>
    <property type="molecule type" value="Genomic_DNA"/>
</dbReference>
<sequence length="451" mass="50637">MARQIHKETRVVSEPVSFPSIPKLHSVSRNANARRCVSSDEFISQFSRGNISDENSCNEMWHSTTSSKRRSRIRRFFTKLSANGEGKSSRTKEKERVVLFSCKKARITAYNIDGCNSHIKSTQGSLLAQGEFQIYELGANRTTYFICGQVVHPVMKCLKIFRAGPKTFVLPLYNPERYWKIDLETANSNELAILECVLRCVCEYKDLSVSGFDDASDGPKDYDSSLDSDNATVVLNKLDLDSDKSLGNSEVQNSVESDLVASEGDYLSTMNENESITRDTSASIIVSSSPINAKKHVVFQPIPLRPSSGASMDSVLSKFERIDICAPNSHTYHDDQVFHDLRKVSHDDLRTVDSPETCSWMDPQNCKSEGRNINKRYSLTFKSIRPKSVSITLPLTIGELEKSKGSSNCRKLVGADIVKNSLIVGKLKEESQRNEQDHKGKINSWSRFFGW</sequence>
<dbReference type="AlphaFoldDB" id="A0A871RGG1"/>
<evidence type="ECO:0000256" key="4">
    <source>
        <dbReference type="ARBA" id="ARBA00021397"/>
    </source>
</evidence>
<evidence type="ECO:0000313" key="7">
    <source>
        <dbReference type="Proteomes" id="UP000663131"/>
    </source>
</evidence>
<dbReference type="OrthoDB" id="3980558at2759"/>
<dbReference type="KEGG" id="bbrx:BRETT_001275"/>
<dbReference type="Proteomes" id="UP000663131">
    <property type="component" value="Chromosome 8"/>
</dbReference>
<gene>
    <name evidence="6" type="ORF">BRETT_001275</name>
</gene>
<organism evidence="6 7">
    <name type="scientific">Dekkera bruxellensis</name>
    <name type="common">Brettanomyces custersii</name>
    <dbReference type="NCBI Taxonomy" id="5007"/>
    <lineage>
        <taxon>Eukaryota</taxon>
        <taxon>Fungi</taxon>
        <taxon>Dikarya</taxon>
        <taxon>Ascomycota</taxon>
        <taxon>Saccharomycotina</taxon>
        <taxon>Pichiomycetes</taxon>
        <taxon>Pichiales</taxon>
        <taxon>Pichiaceae</taxon>
        <taxon>Brettanomyces</taxon>
    </lineage>
</organism>
<reference evidence="6" key="2">
    <citation type="journal article" name="BMC Genomics">
        <title>New genome assemblies reveal patterns of domestication and adaptation across Brettanomyces (Dekkera) species.</title>
        <authorList>
            <person name="Roach M.J."/>
            <person name="Borneman A.R."/>
        </authorList>
    </citation>
    <scope>NUCLEOTIDE SEQUENCE</scope>
    <source>
        <strain evidence="6">UCD 2041</strain>
    </source>
</reference>
<comment type="function">
    <text evidence="1">Required for peroxisome inheritance.</text>
</comment>
<evidence type="ECO:0000256" key="1">
    <source>
        <dbReference type="ARBA" id="ARBA00003594"/>
    </source>
</evidence>
<dbReference type="GO" id="GO:0005780">
    <property type="term" value="C:extrinsic component of intraperoxisomal membrane"/>
    <property type="evidence" value="ECO:0007669"/>
    <property type="project" value="InterPro"/>
</dbReference>
<protein>
    <recommendedName>
        <fullName evidence="4">Inheritance of peroxisomes protein 1</fullName>
    </recommendedName>
</protein>